<keyword evidence="10" id="KW-1185">Reference proteome</keyword>
<evidence type="ECO:0000256" key="2">
    <source>
        <dbReference type="ARBA" id="ARBA00022630"/>
    </source>
</evidence>
<evidence type="ECO:0000256" key="5">
    <source>
        <dbReference type="ARBA" id="ARBA00024042"/>
    </source>
</evidence>
<dbReference type="EC" id="1.1.2.3" evidence="9"/>
<dbReference type="InterPro" id="IPR000262">
    <property type="entry name" value="FMN-dep_DH"/>
</dbReference>
<reference evidence="9 10" key="1">
    <citation type="submission" date="2020-08" db="EMBL/GenBank/DDBJ databases">
        <title>Sequencing the genomes of 1000 actinobacteria strains.</title>
        <authorList>
            <person name="Klenk H.-P."/>
        </authorList>
    </citation>
    <scope>NUCLEOTIDE SEQUENCE [LARGE SCALE GENOMIC DNA]</scope>
    <source>
        <strain evidence="9 10">DSM 45823</strain>
    </source>
</reference>
<evidence type="ECO:0000256" key="3">
    <source>
        <dbReference type="ARBA" id="ARBA00022643"/>
    </source>
</evidence>
<feature type="binding site" evidence="7">
    <location>
        <position position="176"/>
    </location>
    <ligand>
        <name>FMN</name>
        <dbReference type="ChEBI" id="CHEBI:58210"/>
    </ligand>
</feature>
<feature type="binding site" evidence="7">
    <location>
        <position position="126"/>
    </location>
    <ligand>
        <name>FMN</name>
        <dbReference type="ChEBI" id="CHEBI:58210"/>
    </ligand>
</feature>
<feature type="binding site" evidence="7">
    <location>
        <position position="185"/>
    </location>
    <ligand>
        <name>glyoxylate</name>
        <dbReference type="ChEBI" id="CHEBI:36655"/>
    </ligand>
</feature>
<dbReference type="InterPro" id="IPR008259">
    <property type="entry name" value="FMN_hydac_DH_AS"/>
</dbReference>
<evidence type="ECO:0000313" key="9">
    <source>
        <dbReference type="EMBL" id="MBA9004399.1"/>
    </source>
</evidence>
<dbReference type="Proteomes" id="UP000539313">
    <property type="component" value="Unassembled WGS sequence"/>
</dbReference>
<dbReference type="SUPFAM" id="SSF51395">
    <property type="entry name" value="FMN-linked oxidoreductases"/>
    <property type="match status" value="1"/>
</dbReference>
<sequence length="386" mass="41012">MSLADFQNEIYLNGLGDVRPALPTDLSRLEDVARARLSAEAFGYVAGSAGSEATAAANRAAFDRWRIVPRMLRDVSRRDMSVEVLGTRMPAPVLVGPVGVLSILHPGGEPAVARAASALGVPMVLSSASSFSMEEVAEASGDGPRWYQLYWPKDREMAASFLDRAEAAGYTALVVTLDTFTMGWRPRDLDSAYLPFLRGIGVANYFGDPVFQKAVGGPVTDANRDMALLHWVANFGDPSLTWEDLAFVREHWDGPIVLKGIQHPDDARRAVDAGMQGVVVSNHGGRQVDGAVASLDALPGIVEAVGEQTTVLFDSGIRTGADVVKALALGAKAVLVARPYAYGLGLAGEAGVRHVLRCLLAETELTIMLAGYTGPGELTPDALVRV</sequence>
<keyword evidence="2 7" id="KW-0285">Flavoprotein</keyword>
<dbReference type="AlphaFoldDB" id="A0A7W3MYV0"/>
<dbReference type="PANTHER" id="PTHR10578">
    <property type="entry name" value="S -2-HYDROXY-ACID OXIDASE-RELATED"/>
    <property type="match status" value="1"/>
</dbReference>
<dbReference type="GO" id="GO:0004460">
    <property type="term" value="F:L-lactate dehydrogenase (cytochrome) activity"/>
    <property type="evidence" value="ECO:0007669"/>
    <property type="project" value="UniProtKB-EC"/>
</dbReference>
<feature type="binding site" evidence="7">
    <location>
        <begin position="97"/>
        <end position="99"/>
    </location>
    <ligand>
        <name>FMN</name>
        <dbReference type="ChEBI" id="CHEBI:58210"/>
    </ligand>
</feature>
<dbReference type="PROSITE" id="PS00557">
    <property type="entry name" value="FMN_HYDROXY_ACID_DH_1"/>
    <property type="match status" value="1"/>
</dbReference>
<feature type="active site" description="Proton acceptor" evidence="6">
    <location>
        <position position="283"/>
    </location>
</feature>
<dbReference type="FunFam" id="3.20.20.70:FF:000132">
    <property type="entry name" value="FMN dependent dehydrogenase"/>
    <property type="match status" value="1"/>
</dbReference>
<evidence type="ECO:0000256" key="1">
    <source>
        <dbReference type="ARBA" id="ARBA00001917"/>
    </source>
</evidence>
<proteinExistence type="inferred from homology"/>
<dbReference type="InterPro" id="IPR013785">
    <property type="entry name" value="Aldolase_TIM"/>
</dbReference>
<evidence type="ECO:0000313" key="10">
    <source>
        <dbReference type="Proteomes" id="UP000539313"/>
    </source>
</evidence>
<organism evidence="9 10">
    <name type="scientific">Thermomonospora cellulosilytica</name>
    <dbReference type="NCBI Taxonomy" id="1411118"/>
    <lineage>
        <taxon>Bacteria</taxon>
        <taxon>Bacillati</taxon>
        <taxon>Actinomycetota</taxon>
        <taxon>Actinomycetes</taxon>
        <taxon>Streptosporangiales</taxon>
        <taxon>Thermomonosporaceae</taxon>
        <taxon>Thermomonospora</taxon>
    </lineage>
</organism>
<feature type="binding site" evidence="7">
    <location>
        <begin position="314"/>
        <end position="318"/>
    </location>
    <ligand>
        <name>FMN</name>
        <dbReference type="ChEBI" id="CHEBI:58210"/>
    </ligand>
</feature>
<keyword evidence="3 7" id="KW-0288">FMN</keyword>
<evidence type="ECO:0000256" key="4">
    <source>
        <dbReference type="ARBA" id="ARBA00023002"/>
    </source>
</evidence>
<dbReference type="InterPro" id="IPR037396">
    <property type="entry name" value="FMN_HAD"/>
</dbReference>
<dbReference type="PIRSF" id="PIRSF000138">
    <property type="entry name" value="Al-hdrx_acd_dh"/>
    <property type="match status" value="1"/>
</dbReference>
<dbReference type="EMBL" id="JACJII010000001">
    <property type="protein sequence ID" value="MBA9004399.1"/>
    <property type="molecule type" value="Genomic_DNA"/>
</dbReference>
<gene>
    <name evidence="9" type="ORF">HNR21_003281</name>
</gene>
<dbReference type="PROSITE" id="PS51349">
    <property type="entry name" value="FMN_HYDROXY_ACID_DH_2"/>
    <property type="match status" value="1"/>
</dbReference>
<dbReference type="RefSeq" id="WP_182705882.1">
    <property type="nucleotide sequence ID" value="NZ_JACJII010000001.1"/>
</dbReference>
<feature type="domain" description="FMN hydroxy acid dehydrogenase" evidence="8">
    <location>
        <begin position="18"/>
        <end position="386"/>
    </location>
</feature>
<dbReference type="InterPro" id="IPR012133">
    <property type="entry name" value="Alpha-hydoxy_acid_DH_FMN"/>
</dbReference>
<protein>
    <submittedName>
        <fullName evidence="9">L-lactate dehydrogenase (Cytochrome)</fullName>
        <ecNumber evidence="9">1.1.2.3</ecNumber>
    </submittedName>
</protein>
<dbReference type="Gene3D" id="3.20.20.70">
    <property type="entry name" value="Aldolase class I"/>
    <property type="match status" value="1"/>
</dbReference>
<evidence type="ECO:0000256" key="6">
    <source>
        <dbReference type="PIRSR" id="PIRSR000138-1"/>
    </source>
</evidence>
<dbReference type="Pfam" id="PF01070">
    <property type="entry name" value="FMN_dh"/>
    <property type="match status" value="1"/>
</dbReference>
<comment type="cofactor">
    <cofactor evidence="1">
        <name>FMN</name>
        <dbReference type="ChEBI" id="CHEBI:58210"/>
    </cofactor>
</comment>
<feature type="binding site" evidence="7">
    <location>
        <position position="148"/>
    </location>
    <ligand>
        <name>FMN</name>
        <dbReference type="ChEBI" id="CHEBI:58210"/>
    </ligand>
</feature>
<accession>A0A7W3MYV0</accession>
<feature type="binding site" evidence="7">
    <location>
        <position position="283"/>
    </location>
    <ligand>
        <name>glyoxylate</name>
        <dbReference type="ChEBI" id="CHEBI:36655"/>
    </ligand>
</feature>
<evidence type="ECO:0000256" key="7">
    <source>
        <dbReference type="PIRSR" id="PIRSR000138-2"/>
    </source>
</evidence>
<feature type="binding site" evidence="7">
    <location>
        <position position="44"/>
    </location>
    <ligand>
        <name>glyoxylate</name>
        <dbReference type="ChEBI" id="CHEBI:36655"/>
    </ligand>
</feature>
<name>A0A7W3MYV0_9ACTN</name>
<evidence type="ECO:0000259" key="8">
    <source>
        <dbReference type="PROSITE" id="PS51349"/>
    </source>
</evidence>
<comment type="caution">
    <text evidence="9">The sequence shown here is derived from an EMBL/GenBank/DDBJ whole genome shotgun (WGS) entry which is preliminary data.</text>
</comment>
<feature type="binding site" evidence="7">
    <location>
        <position position="150"/>
    </location>
    <ligand>
        <name>glyoxylate</name>
        <dbReference type="ChEBI" id="CHEBI:36655"/>
    </ligand>
</feature>
<dbReference type="InterPro" id="IPR037350">
    <property type="entry name" value="LMO_FMN"/>
</dbReference>
<dbReference type="GO" id="GO:0010181">
    <property type="term" value="F:FMN binding"/>
    <property type="evidence" value="ECO:0007669"/>
    <property type="project" value="InterPro"/>
</dbReference>
<keyword evidence="4 9" id="KW-0560">Oxidoreductase</keyword>
<comment type="similarity">
    <text evidence="5">Belongs to the FMN-dependent alpha-hydroxy acid dehydrogenase family.</text>
</comment>
<dbReference type="CDD" id="cd03332">
    <property type="entry name" value="LMO_FMN"/>
    <property type="match status" value="1"/>
</dbReference>
<feature type="binding site" evidence="7">
    <location>
        <position position="286"/>
    </location>
    <ligand>
        <name>glyoxylate</name>
        <dbReference type="ChEBI" id="CHEBI:36655"/>
    </ligand>
</feature>
<feature type="binding site" evidence="7">
    <location>
        <position position="281"/>
    </location>
    <ligand>
        <name>FMN</name>
        <dbReference type="ChEBI" id="CHEBI:58210"/>
    </ligand>
</feature>
<dbReference type="PANTHER" id="PTHR10578:SF143">
    <property type="entry name" value="FMN-DEPENDENT ALPHA-HYDROXY ACID DEHYDROGENASE PB1A11.03"/>
    <property type="match status" value="1"/>
</dbReference>
<feature type="binding site" evidence="7">
    <location>
        <position position="259"/>
    </location>
    <ligand>
        <name>FMN</name>
        <dbReference type="ChEBI" id="CHEBI:58210"/>
    </ligand>
</feature>